<keyword evidence="3" id="KW-0238">DNA-binding</keyword>
<comment type="similarity">
    <text evidence="1">Belongs to the BlaI transcriptional regulatory family.</text>
</comment>
<dbReference type="SUPFAM" id="SSF46785">
    <property type="entry name" value="Winged helix' DNA-binding domain"/>
    <property type="match status" value="1"/>
</dbReference>
<dbReference type="Gene3D" id="1.10.10.10">
    <property type="entry name" value="Winged helix-like DNA-binding domain superfamily/Winged helix DNA-binding domain"/>
    <property type="match status" value="1"/>
</dbReference>
<dbReference type="GO" id="GO:0045892">
    <property type="term" value="P:negative regulation of DNA-templated transcription"/>
    <property type="evidence" value="ECO:0007669"/>
    <property type="project" value="InterPro"/>
</dbReference>
<evidence type="ECO:0000256" key="2">
    <source>
        <dbReference type="ARBA" id="ARBA00023015"/>
    </source>
</evidence>
<sequence length="124" mass="13710">MSGSVKLSDQQYAIMQVLWELGPKSTRDVQQALCHENWALTTVGTVLSRLEKKNILSSETLGREKIFTPLIAQSDVKKSMVSGLVTNLFKGDPKALLAHLLQEGEIGKEDLSDIEDMLKKGDPK</sequence>
<name>A0AA52H855_9PROT</name>
<dbReference type="InterPro" id="IPR036388">
    <property type="entry name" value="WH-like_DNA-bd_sf"/>
</dbReference>
<dbReference type="InterPro" id="IPR005650">
    <property type="entry name" value="BlaI_family"/>
</dbReference>
<keyword evidence="6" id="KW-1185">Reference proteome</keyword>
<dbReference type="Pfam" id="PF03965">
    <property type="entry name" value="Penicillinase_R"/>
    <property type="match status" value="1"/>
</dbReference>
<evidence type="ECO:0000256" key="1">
    <source>
        <dbReference type="ARBA" id="ARBA00011046"/>
    </source>
</evidence>
<keyword evidence="4" id="KW-0804">Transcription</keyword>
<dbReference type="PIRSF" id="PIRSF019455">
    <property type="entry name" value="CopR_AtkY"/>
    <property type="match status" value="1"/>
</dbReference>
<evidence type="ECO:0000256" key="4">
    <source>
        <dbReference type="ARBA" id="ARBA00023163"/>
    </source>
</evidence>
<keyword evidence="2" id="KW-0805">Transcription regulation</keyword>
<organism evidence="5 6">
    <name type="scientific">Temperatibacter marinus</name>
    <dbReference type="NCBI Taxonomy" id="1456591"/>
    <lineage>
        <taxon>Bacteria</taxon>
        <taxon>Pseudomonadati</taxon>
        <taxon>Pseudomonadota</taxon>
        <taxon>Alphaproteobacteria</taxon>
        <taxon>Kordiimonadales</taxon>
        <taxon>Temperatibacteraceae</taxon>
        <taxon>Temperatibacter</taxon>
    </lineage>
</organism>
<dbReference type="Gene3D" id="1.10.4040.10">
    <property type="entry name" value="Penicillinase repressor domain"/>
    <property type="match status" value="1"/>
</dbReference>
<reference evidence="5" key="1">
    <citation type="submission" date="2023-04" db="EMBL/GenBank/DDBJ databases">
        <title>Complete genome sequence of Temperatibacter marinus.</title>
        <authorList>
            <person name="Rong J.-C."/>
            <person name="Yi M.-L."/>
            <person name="Zhao Q."/>
        </authorList>
    </citation>
    <scope>NUCLEOTIDE SEQUENCE</scope>
    <source>
        <strain evidence="5">NBRC 110045</strain>
    </source>
</reference>
<evidence type="ECO:0000313" key="6">
    <source>
        <dbReference type="Proteomes" id="UP001268683"/>
    </source>
</evidence>
<accession>A0AA52H855</accession>
<proteinExistence type="inferred from homology"/>
<dbReference type="KEGG" id="tmk:QGN29_07890"/>
<evidence type="ECO:0000313" key="5">
    <source>
        <dbReference type="EMBL" id="WND01479.1"/>
    </source>
</evidence>
<protein>
    <submittedName>
        <fullName evidence="5">BlaI/MecI/CopY family transcriptional regulator</fullName>
    </submittedName>
</protein>
<dbReference type="GO" id="GO:0003677">
    <property type="term" value="F:DNA binding"/>
    <property type="evidence" value="ECO:0007669"/>
    <property type="project" value="UniProtKB-KW"/>
</dbReference>
<evidence type="ECO:0000256" key="3">
    <source>
        <dbReference type="ARBA" id="ARBA00023125"/>
    </source>
</evidence>
<dbReference type="Proteomes" id="UP001268683">
    <property type="component" value="Chromosome"/>
</dbReference>
<dbReference type="AlphaFoldDB" id="A0AA52H855"/>
<dbReference type="RefSeq" id="WP_310797307.1">
    <property type="nucleotide sequence ID" value="NZ_CP123872.1"/>
</dbReference>
<gene>
    <name evidence="5" type="ORF">QGN29_07890</name>
</gene>
<dbReference type="EMBL" id="CP123872">
    <property type="protein sequence ID" value="WND01479.1"/>
    <property type="molecule type" value="Genomic_DNA"/>
</dbReference>
<dbReference type="InterPro" id="IPR036390">
    <property type="entry name" value="WH_DNA-bd_sf"/>
</dbReference>